<dbReference type="Pfam" id="PF04519">
    <property type="entry name" value="Bactofilin"/>
    <property type="match status" value="1"/>
</dbReference>
<dbReference type="InterPro" id="IPR013320">
    <property type="entry name" value="ConA-like_dom_sf"/>
</dbReference>
<evidence type="ECO:0000313" key="4">
    <source>
        <dbReference type="Proteomes" id="UP000614272"/>
    </source>
</evidence>
<evidence type="ECO:0000256" key="1">
    <source>
        <dbReference type="SAM" id="SignalP"/>
    </source>
</evidence>
<feature type="chain" id="PRO_5045708463" description="DUF6701 domain-containing protein" evidence="1">
    <location>
        <begin position="21"/>
        <end position="1372"/>
    </location>
</feature>
<protein>
    <recommendedName>
        <fullName evidence="2">DUF6701 domain-containing protein</fullName>
    </recommendedName>
</protein>
<reference evidence="4" key="1">
    <citation type="journal article" date="2019" name="Int. J. Syst. Evol. Microbiol.">
        <title>The Global Catalogue of Microorganisms (GCM) 10K type strain sequencing project: providing services to taxonomists for standard genome sequencing and annotation.</title>
        <authorList>
            <consortium name="The Broad Institute Genomics Platform"/>
            <consortium name="The Broad Institute Genome Sequencing Center for Infectious Disease"/>
            <person name="Wu L."/>
            <person name="Ma J."/>
        </authorList>
    </citation>
    <scope>NUCLEOTIDE SEQUENCE [LARGE SCALE GENOMIC DNA]</scope>
    <source>
        <strain evidence="4">CGMCC 1.12923</strain>
    </source>
</reference>
<evidence type="ECO:0000313" key="3">
    <source>
        <dbReference type="EMBL" id="GGD61921.1"/>
    </source>
</evidence>
<keyword evidence="1" id="KW-0732">Signal</keyword>
<keyword evidence="4" id="KW-1185">Reference proteome</keyword>
<gene>
    <name evidence="3" type="ORF">GCM10011357_16520</name>
</gene>
<dbReference type="RefSeq" id="WP_099033742.1">
    <property type="nucleotide sequence ID" value="NZ_BMGJ01000005.1"/>
</dbReference>
<dbReference type="SUPFAM" id="SSF49899">
    <property type="entry name" value="Concanavalin A-like lectins/glucanases"/>
    <property type="match status" value="2"/>
</dbReference>
<dbReference type="Pfam" id="PF20419">
    <property type="entry name" value="DUF6701"/>
    <property type="match status" value="1"/>
</dbReference>
<dbReference type="Proteomes" id="UP000614272">
    <property type="component" value="Unassembled WGS sequence"/>
</dbReference>
<organism evidence="3 4">
    <name type="scientific">Lacimicrobium alkaliphilum</name>
    <dbReference type="NCBI Taxonomy" id="1526571"/>
    <lineage>
        <taxon>Bacteria</taxon>
        <taxon>Pseudomonadati</taxon>
        <taxon>Pseudomonadota</taxon>
        <taxon>Gammaproteobacteria</taxon>
        <taxon>Alteromonadales</taxon>
        <taxon>Alteromonadaceae</taxon>
        <taxon>Lacimicrobium</taxon>
    </lineage>
</organism>
<sequence>MSRLTIIFLLLLLIPGISYSATYTLPDDATSLPGANCSAIGNVINCSADLILASDDVITVSEAVSLNIDGNLTLQSGFVGNAPGTPTSLDIQANTISIANNVFLRANIQASGSITLSGDVTGNIISAGSIALYGSVTGNVQTSTIFITGLIDGNLNATGSVANNGEITGYVNAPCGENQSCGGIIGGEQCNINANQGACPGSALQLQWLAYEQPDWLLDISGQGNHAGSTGSAEPLLLTSKISCSALNIPDNRNRFTQDAVDSQLDVNDIGDKGTISFWYRSNEDWSQIGRSKMLFDASSASNAQFALGMNSQGGISFNISESDGDTLRVFSQVNYNFTSADWVHIAFSWDAINNTQKLHINGIQQSLVNIDNVAVDEGLPQLDTLYIGDNRSTSASATGNSADGLIDEWRVYNYVQSSAQINADRTNTSDCPTPDLQCDNYTFQSIGDFAQNWQVSTSSGSFIPAPVNGRVRLTEAASEQSTRITLNKKFPAAGNRVEIEFDYYAYNGNSADGIAVVLSDANVTPQSGSFGGSLGYAQRNNGDAGFAGGWLGIGLDEYGNFSNDTEGRNGGVGFRPDSIALRGAAQNDYPFLKAATGLNPAIDVPGATPGPAHRYRIVVDSQITGTSFISVSRDTGSGFVELISSFDVFSEFPDQQPVVPEDFLLSFTGSTGESINIHEIDNLEVCAIKAEDIFVGPHHYRLQHNQTGYLCGASEVTVKACADPDCKDLYGNAASLSLTTDKGSWSATNLSFNASTTSALSVDETGVATIGAINTDPQAPVECYIGDTASNCEIDFVEVGLALSWDAWSSPVTVIPNQLSQKGFTEDIYVGLAQAGTCEADLQDQELELALDCVDPASCNNNMLVGNDSPTGNPNDYFSTGITFNDQGIATIPATWLRYDDAGQVQLRVRNSEQNAIGLSNTFVVKPTALVLSADNNNPHIAGADFNLNVQAIGAAGGITPNYNVSDGNPVTNSDLRLQLIKALPLNEGEQGELSLGDQNVDSRNPAFAVFTQISNENAFGFDNGAGSASVSYSEVGSIEIQLQDSDYMNAGSIGSNTLALGRFIPAYFSVSADTPQLLNTCTEGTTPFSYVGETIGFDQVNSLQPAIRIKAFNQQSQVTNNYTNNLWRLGSWDIPNQISYSDSSYSEAVTANVATQQLTKLQLDTYNGEGIYRIDNARVTYEKGVTPLTPFDSSLDITISEAALTDSDGVCSKTSPSPSAPCRAFSISNINSANLRYGRARLSNAYGQETEPLPVPLQLEYYNGTRWMLNTDDNCTTYNAGDLQLTTTLTTSASGDNTVTGGRPLVPMQGFVLAAPGETGEVEVQWQPLPEWLKFDWQGDGAALSEPAAVATFGQYRGNDRIIHWREVFE</sequence>
<dbReference type="InterPro" id="IPR046524">
    <property type="entry name" value="DUF6701"/>
</dbReference>
<feature type="signal peptide" evidence="1">
    <location>
        <begin position="1"/>
        <end position="20"/>
    </location>
</feature>
<feature type="domain" description="DUF6701" evidence="2">
    <location>
        <begin position="781"/>
        <end position="1370"/>
    </location>
</feature>
<dbReference type="Pfam" id="PF13385">
    <property type="entry name" value="Laminin_G_3"/>
    <property type="match status" value="1"/>
</dbReference>
<evidence type="ECO:0000259" key="2">
    <source>
        <dbReference type="Pfam" id="PF20419"/>
    </source>
</evidence>
<name>A0ABQ1RA58_9ALTE</name>
<accession>A0ABQ1RA58</accession>
<dbReference type="Gene3D" id="2.60.120.200">
    <property type="match status" value="2"/>
</dbReference>
<dbReference type="InterPro" id="IPR007607">
    <property type="entry name" value="BacA/B"/>
</dbReference>
<comment type="caution">
    <text evidence="3">The sequence shown here is derived from an EMBL/GenBank/DDBJ whole genome shotgun (WGS) entry which is preliminary data.</text>
</comment>
<proteinExistence type="predicted"/>
<dbReference type="EMBL" id="BMGJ01000005">
    <property type="protein sequence ID" value="GGD61921.1"/>
    <property type="molecule type" value="Genomic_DNA"/>
</dbReference>